<gene>
    <name evidence="8" type="ORF">F7D20_03850</name>
</gene>
<evidence type="ECO:0000256" key="2">
    <source>
        <dbReference type="ARBA" id="ARBA00022729"/>
    </source>
</evidence>
<dbReference type="InterPro" id="IPR033430">
    <property type="entry name" value="DUF5121"/>
</dbReference>
<dbReference type="GO" id="GO:0016020">
    <property type="term" value="C:membrane"/>
    <property type="evidence" value="ECO:0007669"/>
    <property type="project" value="GOC"/>
</dbReference>
<organism evidence="8 9">
    <name type="scientific">Segatella copri</name>
    <dbReference type="NCBI Taxonomy" id="165179"/>
    <lineage>
        <taxon>Bacteria</taxon>
        <taxon>Pseudomonadati</taxon>
        <taxon>Bacteroidota</taxon>
        <taxon>Bacteroidia</taxon>
        <taxon>Bacteroidales</taxon>
        <taxon>Prevotellaceae</taxon>
        <taxon>Segatella</taxon>
    </lineage>
</organism>
<comment type="similarity">
    <text evidence="1 4">Belongs to the glycosyl hydrolase 30 family.</text>
</comment>
<dbReference type="PANTHER" id="PTHR11069">
    <property type="entry name" value="GLUCOSYLCERAMIDASE"/>
    <property type="match status" value="1"/>
</dbReference>
<accession>A0A6A7W9P8</accession>
<dbReference type="PRINTS" id="PR00843">
    <property type="entry name" value="GLHYDRLASE30"/>
</dbReference>
<evidence type="ECO:0000256" key="4">
    <source>
        <dbReference type="RuleBase" id="RU361188"/>
    </source>
</evidence>
<sequence>MSDNQISDMSPVCGQIIKNMKRRILFAKNFFLVGLLLLTSLQVIAQKARVMITTENNSKLLSETILKTTKGSPASNYVRINTDRQYQTVDGFGFALTGGTCYNLMRMSEGERVVLLKKIFSERQGYSASYVRISIGCSDFSLSRYTLCDEKGIENFALQSEEIAYVIPILKEVQAINPKLKIIAAPWTAPKWMKVSQKNGDVPYENYVGGHLNKTCYSDYADYFVRFLKAMKNNGITIHAVTPQNEPGNGYNEGGAMLMDVEEEIAFVKVLATTFHNAGLSTKIYLFDHNFDNEQYAEQVAKSLRSSSFLGDDLVEGAAFHNYGGDPTAMATFYNNTGLKSIYTESSIGSWNDGRNLNGKLCGEFNWSGLRALQNQSSAFIAWNLLLDYDGHPTTLSNSTVYGNIEIDPSSYALSTVRYNRDYYIICHLSSVIRPGAVRCDYIENGVPRDDWDFNYVALRNSDGTTAFVISNKTSVEKHINLASNSEYVNVDIPAKSIVSVLLGDTEQNAVTFGGMEMIPSDNRNSFSINTYLEKGKTYTAVGDDAFSSPDFYEDPDFFIKLGNGCFKFTALSGYYNIKFVPATKSFRIYASHENGNPLSLNADGTGALWAIGSDGLHKPYYSIISNQGWWTDTDHATCMAPVGNKRYQLTLTAGRQLNVNHVDFKFFGQAGWGVELNPTGEYRISSRSDVFLIGHKAVNGHSDGNVYVADGVTLQEGRTFRFIVDMSVPSQPVMSVDDISTGIKHPEVYADGLSHEWFTLSGIKIERPHKAGVYLCNGKKIMIL</sequence>
<dbReference type="Pfam" id="PF02055">
    <property type="entry name" value="Glyco_hydro_30"/>
    <property type="match status" value="1"/>
</dbReference>
<dbReference type="InterPro" id="IPR017853">
    <property type="entry name" value="GH"/>
</dbReference>
<dbReference type="SUPFAM" id="SSF51445">
    <property type="entry name" value="(Trans)glycosidases"/>
    <property type="match status" value="1"/>
</dbReference>
<keyword evidence="3 4" id="KW-0378">Hydrolase</keyword>
<dbReference type="InterPro" id="IPR033453">
    <property type="entry name" value="Glyco_hydro_30_TIM-barrel"/>
</dbReference>
<name>A0A6A7W9P8_9BACT</name>
<keyword evidence="4" id="KW-0326">Glycosidase</keyword>
<dbReference type="Gene3D" id="3.20.20.80">
    <property type="entry name" value="Glycosidases"/>
    <property type="match status" value="1"/>
</dbReference>
<evidence type="ECO:0000259" key="6">
    <source>
        <dbReference type="Pfam" id="PF17165"/>
    </source>
</evidence>
<dbReference type="InterPro" id="IPR033452">
    <property type="entry name" value="GH30_C"/>
</dbReference>
<protein>
    <submittedName>
        <fullName evidence="8">DUF5121 domain-containing protein</fullName>
    </submittedName>
</protein>
<dbReference type="EMBL" id="VZAD01000034">
    <property type="protein sequence ID" value="MQP11111.1"/>
    <property type="molecule type" value="Genomic_DNA"/>
</dbReference>
<dbReference type="Pfam" id="PF17189">
    <property type="entry name" value="Glyco_hydro_30C"/>
    <property type="match status" value="1"/>
</dbReference>
<keyword evidence="9" id="KW-1185">Reference proteome</keyword>
<evidence type="ECO:0000256" key="1">
    <source>
        <dbReference type="ARBA" id="ARBA00005382"/>
    </source>
</evidence>
<evidence type="ECO:0000259" key="5">
    <source>
        <dbReference type="Pfam" id="PF02055"/>
    </source>
</evidence>
<evidence type="ECO:0000259" key="7">
    <source>
        <dbReference type="Pfam" id="PF17189"/>
    </source>
</evidence>
<feature type="domain" description="Glycosyl hydrolase family 30 beta sandwich" evidence="7">
    <location>
        <begin position="436"/>
        <end position="501"/>
    </location>
</feature>
<dbReference type="AlphaFoldDB" id="A0A6A7W9P8"/>
<dbReference type="Pfam" id="PF17165">
    <property type="entry name" value="DUF5121"/>
    <property type="match status" value="1"/>
</dbReference>
<feature type="domain" description="DUF5121" evidence="6">
    <location>
        <begin position="604"/>
        <end position="727"/>
    </location>
</feature>
<comment type="caution">
    <text evidence="8">The sequence shown here is derived from an EMBL/GenBank/DDBJ whole genome shotgun (WGS) entry which is preliminary data.</text>
</comment>
<feature type="domain" description="Glycosyl hydrolase family 30 TIM-barrel" evidence="5">
    <location>
        <begin position="89"/>
        <end position="431"/>
    </location>
</feature>
<evidence type="ECO:0000256" key="3">
    <source>
        <dbReference type="ARBA" id="ARBA00022801"/>
    </source>
</evidence>
<dbReference type="PANTHER" id="PTHR11069:SF23">
    <property type="entry name" value="LYSOSOMAL ACID GLUCOSYLCERAMIDASE"/>
    <property type="match status" value="1"/>
</dbReference>
<dbReference type="OrthoDB" id="9806701at2"/>
<dbReference type="Gene3D" id="2.60.40.1180">
    <property type="entry name" value="Golgi alpha-mannosidase II"/>
    <property type="match status" value="1"/>
</dbReference>
<dbReference type="RefSeq" id="WP_158462912.1">
    <property type="nucleotide sequence ID" value="NZ_VZAD01000034.1"/>
</dbReference>
<reference evidence="8 9" key="1">
    <citation type="submission" date="2019-09" db="EMBL/GenBank/DDBJ databases">
        <title>Distinct polysaccharide growth profiles of human intestinal Prevotella copri isolates.</title>
        <authorList>
            <person name="Fehlner-Peach H."/>
            <person name="Magnabosco C."/>
            <person name="Raghavan V."/>
            <person name="Scher J.U."/>
            <person name="Tett A."/>
            <person name="Cox L.M."/>
            <person name="Gottsegen C."/>
            <person name="Watters A."/>
            <person name="Wiltshire- Gordon J.D."/>
            <person name="Segata N."/>
            <person name="Bonneau R."/>
            <person name="Littman D.R."/>
        </authorList>
    </citation>
    <scope>NUCLEOTIDE SEQUENCE [LARGE SCALE GENOMIC DNA]</scope>
    <source>
        <strain evidence="9">iAQ1173</strain>
    </source>
</reference>
<dbReference type="GO" id="GO:0004348">
    <property type="term" value="F:glucosylceramidase activity"/>
    <property type="evidence" value="ECO:0007669"/>
    <property type="project" value="InterPro"/>
</dbReference>
<dbReference type="InterPro" id="IPR001139">
    <property type="entry name" value="Glyco_hydro_30"/>
</dbReference>
<evidence type="ECO:0000313" key="8">
    <source>
        <dbReference type="EMBL" id="MQP11111.1"/>
    </source>
</evidence>
<evidence type="ECO:0000313" key="9">
    <source>
        <dbReference type="Proteomes" id="UP000384372"/>
    </source>
</evidence>
<dbReference type="GO" id="GO:0006680">
    <property type="term" value="P:glucosylceramide catabolic process"/>
    <property type="evidence" value="ECO:0007669"/>
    <property type="project" value="TreeGrafter"/>
</dbReference>
<proteinExistence type="inferred from homology"/>
<dbReference type="Proteomes" id="UP000384372">
    <property type="component" value="Unassembled WGS sequence"/>
</dbReference>
<keyword evidence="2" id="KW-0732">Signal</keyword>
<dbReference type="InterPro" id="IPR013780">
    <property type="entry name" value="Glyco_hydro_b"/>
</dbReference>